<dbReference type="AlphaFoldDB" id="A0A0D2JEQ0"/>
<dbReference type="PANTHER" id="PTHR30203:SF33">
    <property type="entry name" value="BLR4455 PROTEIN"/>
    <property type="match status" value="1"/>
</dbReference>
<keyword evidence="2" id="KW-0732">Signal</keyword>
<comment type="similarity">
    <text evidence="1 2">Belongs to the outer membrane factor (OMF) (TC 1.B.17) family.</text>
</comment>
<keyword evidence="2" id="KW-0449">Lipoprotein</keyword>
<keyword evidence="2" id="KW-0812">Transmembrane</keyword>
<dbReference type="InterPro" id="IPR003423">
    <property type="entry name" value="OMP_efflux"/>
</dbReference>
<dbReference type="Pfam" id="PF02321">
    <property type="entry name" value="OEP"/>
    <property type="match status" value="2"/>
</dbReference>
<gene>
    <name evidence="4" type="ORF">X474_08665</name>
</gene>
<keyword evidence="2" id="KW-1134">Transmembrane beta strand</keyword>
<evidence type="ECO:0000256" key="1">
    <source>
        <dbReference type="ARBA" id="ARBA00007613"/>
    </source>
</evidence>
<keyword evidence="5" id="KW-1185">Reference proteome</keyword>
<dbReference type="NCBIfam" id="TIGR01845">
    <property type="entry name" value="outer_NodT"/>
    <property type="match status" value="1"/>
</dbReference>
<keyword evidence="2" id="KW-0564">Palmitate</keyword>
<evidence type="ECO:0000313" key="5">
    <source>
        <dbReference type="Proteomes" id="UP000032233"/>
    </source>
</evidence>
<feature type="chain" id="PRO_5001434754" evidence="2">
    <location>
        <begin position="18"/>
        <end position="495"/>
    </location>
</feature>
<evidence type="ECO:0000256" key="2">
    <source>
        <dbReference type="RuleBase" id="RU362097"/>
    </source>
</evidence>
<sequence length="495" mass="54197">MGITVMISLLMMSGFLAGCSSKSAAIAPPLEVPAGFSRSGEVDLPDKWWLSFNDPVLNGLVEKALANNFDLKSAWDRLRQARALARSEGASLYPTLDLETGAGQSFNRKNGVSSDAQEFTLGLAAGYEVDLWGRIESKAAAADFTARASAEDLRAAAMSLSAEVAGVWYQLVEKNGQLDLLDKLISTNRQILELVEIQVRTGQVGISDMLQQQQLVESQKGEKALLSAQARVLEHQLAILLGSPPNQRVAPRVAALVDLPLLPKTGLPLELIRRRPDIKSAYYQIKAADKETAAAIANRFPRLSLTAGTSTTHENISGLFENWLATLAANLVAPLVDGGLREAEVERRRAILSEEINSYGQVIIDSLGEVEDALVRETRQQEAIASLEKQLELSQMVVRRLNDRYLQGTVDYQRVLDALISRQGLMQSLLSGKLNLLQYRIDLCRSLGGGWELSPPDSTRTLNREPMEKGDMFSGRESPVQYKTPKENNPETSGV</sequence>
<protein>
    <submittedName>
        <fullName evidence="4">Membrane protein</fullName>
    </submittedName>
</protein>
<comment type="caution">
    <text evidence="4">The sequence shown here is derived from an EMBL/GenBank/DDBJ whole genome shotgun (WGS) entry which is preliminary data.</text>
</comment>
<feature type="region of interest" description="Disordered" evidence="3">
    <location>
        <begin position="454"/>
        <end position="495"/>
    </location>
</feature>
<dbReference type="Gene3D" id="2.20.200.10">
    <property type="entry name" value="Outer membrane efflux proteins (OEP)"/>
    <property type="match status" value="1"/>
</dbReference>
<dbReference type="GO" id="GO:0005886">
    <property type="term" value="C:plasma membrane"/>
    <property type="evidence" value="ECO:0007669"/>
    <property type="project" value="UniProtKB-SubCell"/>
</dbReference>
<dbReference type="InParanoid" id="A0A0D2JEQ0"/>
<dbReference type="InterPro" id="IPR010131">
    <property type="entry name" value="MdtP/NodT-like"/>
</dbReference>
<dbReference type="SUPFAM" id="SSF56954">
    <property type="entry name" value="Outer membrane efflux proteins (OEP)"/>
    <property type="match status" value="1"/>
</dbReference>
<keyword evidence="2" id="KW-0472">Membrane</keyword>
<dbReference type="PANTHER" id="PTHR30203">
    <property type="entry name" value="OUTER MEMBRANE CATION EFFLUX PROTEIN"/>
    <property type="match status" value="1"/>
</dbReference>
<dbReference type="GO" id="GO:0015562">
    <property type="term" value="F:efflux transmembrane transporter activity"/>
    <property type="evidence" value="ECO:0007669"/>
    <property type="project" value="InterPro"/>
</dbReference>
<reference evidence="4 5" key="1">
    <citation type="submission" date="2013-11" db="EMBL/GenBank/DDBJ databases">
        <title>Metagenomic analysis of a methanogenic consortium involved in long chain n-alkane degradation.</title>
        <authorList>
            <person name="Davidova I.A."/>
            <person name="Callaghan A.V."/>
            <person name="Wawrik B."/>
            <person name="Pruitt S."/>
            <person name="Marks C."/>
            <person name="Duncan K.E."/>
            <person name="Suflita J.M."/>
        </authorList>
    </citation>
    <scope>NUCLEOTIDE SEQUENCE [LARGE SCALE GENOMIC DNA]</scope>
    <source>
        <strain evidence="4 5">SPR</strain>
    </source>
</reference>
<evidence type="ECO:0000313" key="4">
    <source>
        <dbReference type="EMBL" id="KIX14121.1"/>
    </source>
</evidence>
<proteinExistence type="inferred from homology"/>
<evidence type="ECO:0000256" key="3">
    <source>
        <dbReference type="SAM" id="MobiDB-lite"/>
    </source>
</evidence>
<accession>A0A0D2JEQ0</accession>
<dbReference type="Gene3D" id="1.20.1600.10">
    <property type="entry name" value="Outer membrane efflux proteins (OEP)"/>
    <property type="match status" value="1"/>
</dbReference>
<dbReference type="EMBL" id="AZAC01000011">
    <property type="protein sequence ID" value="KIX14121.1"/>
    <property type="molecule type" value="Genomic_DNA"/>
</dbReference>
<organism evidence="4 5">
    <name type="scientific">Dethiosulfatarculus sandiegensis</name>
    <dbReference type="NCBI Taxonomy" id="1429043"/>
    <lineage>
        <taxon>Bacteria</taxon>
        <taxon>Pseudomonadati</taxon>
        <taxon>Thermodesulfobacteriota</taxon>
        <taxon>Desulfarculia</taxon>
        <taxon>Desulfarculales</taxon>
        <taxon>Desulfarculaceae</taxon>
        <taxon>Dethiosulfatarculus</taxon>
    </lineage>
</organism>
<name>A0A0D2JEQ0_9BACT</name>
<feature type="compositionally biased region" description="Basic and acidic residues" evidence="3">
    <location>
        <begin position="462"/>
        <end position="471"/>
    </location>
</feature>
<comment type="subcellular location">
    <subcellularLocation>
        <location evidence="2">Cell membrane</location>
        <topology evidence="2">Lipid-anchor</topology>
    </subcellularLocation>
</comment>
<feature type="signal peptide" evidence="2">
    <location>
        <begin position="1"/>
        <end position="17"/>
    </location>
</feature>
<dbReference type="Proteomes" id="UP000032233">
    <property type="component" value="Unassembled WGS sequence"/>
</dbReference>
<dbReference type="STRING" id="1429043.X474_08665"/>